<accession>A0A9P6XQI1</accession>
<protein>
    <submittedName>
        <fullName evidence="1">Uncharacterized protein</fullName>
    </submittedName>
</protein>
<proteinExistence type="predicted"/>
<evidence type="ECO:0000313" key="1">
    <source>
        <dbReference type="EMBL" id="KAG1530201.1"/>
    </source>
</evidence>
<dbReference type="Proteomes" id="UP000717996">
    <property type="component" value="Unassembled WGS sequence"/>
</dbReference>
<organism evidence="1 2">
    <name type="scientific">Rhizopus oryzae</name>
    <name type="common">Mucormycosis agent</name>
    <name type="synonym">Rhizopus arrhizus var. delemar</name>
    <dbReference type="NCBI Taxonomy" id="64495"/>
    <lineage>
        <taxon>Eukaryota</taxon>
        <taxon>Fungi</taxon>
        <taxon>Fungi incertae sedis</taxon>
        <taxon>Mucoromycota</taxon>
        <taxon>Mucoromycotina</taxon>
        <taxon>Mucoromycetes</taxon>
        <taxon>Mucorales</taxon>
        <taxon>Mucorineae</taxon>
        <taxon>Rhizopodaceae</taxon>
        <taxon>Rhizopus</taxon>
    </lineage>
</organism>
<dbReference type="AlphaFoldDB" id="A0A9P6XQI1"/>
<reference evidence="1" key="1">
    <citation type="journal article" date="2020" name="Microb. Genom.">
        <title>Genetic diversity of clinical and environmental Mucorales isolates obtained from an investigation of mucormycosis cases among solid organ transplant recipients.</title>
        <authorList>
            <person name="Nguyen M.H."/>
            <person name="Kaul D."/>
            <person name="Muto C."/>
            <person name="Cheng S.J."/>
            <person name="Richter R.A."/>
            <person name="Bruno V.M."/>
            <person name="Liu G."/>
            <person name="Beyhan S."/>
            <person name="Sundermann A.J."/>
            <person name="Mounaud S."/>
            <person name="Pasculle A.W."/>
            <person name="Nierman W.C."/>
            <person name="Driscoll E."/>
            <person name="Cumbie R."/>
            <person name="Clancy C.J."/>
            <person name="Dupont C.L."/>
        </authorList>
    </citation>
    <scope>NUCLEOTIDE SEQUENCE</scope>
    <source>
        <strain evidence="1">GL16</strain>
    </source>
</reference>
<sequence length="132" mass="14850">MASDLDHAKRSSGSTPKVRFQISTLARKKLAEEEKMGARVDLRVLFDVEDKEYDVSTGEFANGSLGPGKFINDHLKVLREGKIILDSIVDKQFISKSHARRLVVPCFQATGLDGELKIVRFPSQPTLMIYHY</sequence>
<dbReference type="EMBL" id="JAANIT010006931">
    <property type="protein sequence ID" value="KAG1530201.1"/>
    <property type="molecule type" value="Genomic_DNA"/>
</dbReference>
<comment type="caution">
    <text evidence="1">The sequence shown here is derived from an EMBL/GenBank/DDBJ whole genome shotgun (WGS) entry which is preliminary data.</text>
</comment>
<gene>
    <name evidence="1" type="ORF">G6F51_013911</name>
</gene>
<name>A0A9P6XQI1_RHIOR</name>
<evidence type="ECO:0000313" key="2">
    <source>
        <dbReference type="Proteomes" id="UP000717996"/>
    </source>
</evidence>